<dbReference type="AlphaFoldDB" id="A0A4Y1ZFG1"/>
<accession>A0A4Y1ZFG1</accession>
<name>A0A4Y1ZFG1_9BACL</name>
<protein>
    <submittedName>
        <fullName evidence="1">Uncharacterized protein</fullName>
    </submittedName>
</protein>
<evidence type="ECO:0000313" key="2">
    <source>
        <dbReference type="Proteomes" id="UP000319716"/>
    </source>
</evidence>
<dbReference type="Proteomes" id="UP000319716">
    <property type="component" value="Unassembled WGS sequence"/>
</dbReference>
<dbReference type="EMBL" id="BEXB01000034">
    <property type="protein sequence ID" value="GAY77877.1"/>
    <property type="molecule type" value="Genomic_DNA"/>
</dbReference>
<evidence type="ECO:0000313" key="1">
    <source>
        <dbReference type="EMBL" id="GAY77877.1"/>
    </source>
</evidence>
<comment type="caution">
    <text evidence="1">The sequence shown here is derived from an EMBL/GenBank/DDBJ whole genome shotgun (WGS) entry which is preliminary data.</text>
</comment>
<proteinExistence type="predicted"/>
<organism evidence="1 2">
    <name type="scientific">Sporolactobacillus inulinus</name>
    <dbReference type="NCBI Taxonomy" id="2078"/>
    <lineage>
        <taxon>Bacteria</taxon>
        <taxon>Bacillati</taxon>
        <taxon>Bacillota</taxon>
        <taxon>Bacilli</taxon>
        <taxon>Bacillales</taxon>
        <taxon>Sporolactobacillaceae</taxon>
        <taxon>Sporolactobacillus</taxon>
    </lineage>
</organism>
<gene>
    <name evidence="1" type="ORF">NBRC111894_3431</name>
</gene>
<reference evidence="1 2" key="1">
    <citation type="submission" date="2017-11" db="EMBL/GenBank/DDBJ databases">
        <title>Draft Genome Sequence of Sporolactobacillus inulinus NBRC 111894 Isolated from Koso, a Japanese Sugar-Vegetable Fermented Beverage.</title>
        <authorList>
            <person name="Chiou T.Y."/>
            <person name="Oshima K."/>
            <person name="Suda W."/>
            <person name="Hattori M."/>
            <person name="Takahashi T."/>
        </authorList>
    </citation>
    <scope>NUCLEOTIDE SEQUENCE [LARGE SCALE GENOMIC DNA]</scope>
    <source>
        <strain evidence="1 2">NBRC111894</strain>
    </source>
</reference>
<sequence>MQDRLCPFSTNFFLPFSYKKAKAKAPLTEGSLLLCYRFYLSPFAILTNLISRIKGTRQEKNTCKKG</sequence>